<feature type="active site" description="Nucleophile" evidence="5">
    <location>
        <position position="366"/>
    </location>
</feature>
<dbReference type="FunFam" id="3.40.50.150:FF:000389">
    <property type="entry name" value="NOL1/NOP2/sun family, putative"/>
    <property type="match status" value="1"/>
</dbReference>
<dbReference type="InterPro" id="IPR001678">
    <property type="entry name" value="MeTrfase_RsmB-F_NOP2_dom"/>
</dbReference>
<comment type="caution">
    <text evidence="8">The sequence shown here is derived from an EMBL/GenBank/DDBJ whole genome shotgun (WGS) entry which is preliminary data.</text>
</comment>
<evidence type="ECO:0000256" key="3">
    <source>
        <dbReference type="ARBA" id="ARBA00022691"/>
    </source>
</evidence>
<dbReference type="CDD" id="cd02440">
    <property type="entry name" value="AdoMet_MTases"/>
    <property type="match status" value="1"/>
</dbReference>
<sequence length="728" mass="82883">MYLYVEAARIINQVLNKKSSIKNLVFSSTYENKKQLYALTCECLKFRDVLDKILEGSGLLEKEKKFFQGDIILARVLLYEFLLGKGVQHAGKYRMCIMGHRKEINSSMRKILDKQGVRSLRDVVYNHCPDNAATGKTLPKYVRINLIKTDTNTVIENFKQNGWKLLKYQPSNFRETVESLKEREFMQDAHFPDLLVFPGGTDLHENKMCIAGEIIQQDKASCIPAHVLNPEEGAEVIDCCAAPGNKTSHVASLIRNKGKIFAFDKDARRMSTMKKLIGTAGVSCVECLCQDFLTVDPTDPKYSMVEYVLVDPSCSGSGIVNRLNQITDGKDSVSVQRLHQLSRFQISILKHALRFPGVKKVVYSTCSIHPEENEMVVNEVYSQVSDQFELVEIMPNHWLERGAPDHEHSQCFIRLSPDQSLTNGFFVSCFERRKIACSYDSMKKTNACKKKKKKSKAEKFIAKCSDNESESTVSFNQIHVIDSDKMRNEASSAADLLGITNIDSSVEKNKRKRKHEKYDSNIGRVDGRNDSGINAANGKKRKKKRESEKCFQGTENGKNRKEDLIEKNAQLTEQSNVTVQENSKESKSELCNKQADKKKRWEADRGIENEVSTSKQSNDVANKELQQPIGLAKKDLTQAKKRKEVYIVEDYPEKTKFDATICINSHSEKEKKKERKQTKDDTVLNINENVDDIEDITLNTTSVTKQDVQKKKKRKKKKKKSVVGNNYE</sequence>
<dbReference type="Pfam" id="PF21153">
    <property type="entry name" value="NSUN5_N"/>
    <property type="match status" value="1"/>
</dbReference>
<keyword evidence="4 5" id="KW-0694">RNA-binding</keyword>
<dbReference type="InterPro" id="IPR049560">
    <property type="entry name" value="MeTrfase_RsmB-F_NOP2_cat"/>
</dbReference>
<dbReference type="Gene3D" id="3.40.50.150">
    <property type="entry name" value="Vaccinia Virus protein VP39"/>
    <property type="match status" value="1"/>
</dbReference>
<evidence type="ECO:0000256" key="5">
    <source>
        <dbReference type="PROSITE-ProRule" id="PRU01023"/>
    </source>
</evidence>
<dbReference type="PANTHER" id="PTHR22807:SF4">
    <property type="entry name" value="28S RRNA (CYTOSINE-C(5))-METHYLTRANSFERASE"/>
    <property type="match status" value="1"/>
</dbReference>
<accession>A0ABD3VIX5</accession>
<dbReference type="Pfam" id="PF21148">
    <property type="entry name" value="NSUN5_fdxn-like"/>
    <property type="match status" value="1"/>
</dbReference>
<feature type="binding site" evidence="5">
    <location>
        <position position="291"/>
    </location>
    <ligand>
        <name>S-adenosyl-L-methionine</name>
        <dbReference type="ChEBI" id="CHEBI:59789"/>
    </ligand>
</feature>
<dbReference type="Gene3D" id="3.30.70.1170">
    <property type="entry name" value="Sun protein, domain 3"/>
    <property type="match status" value="1"/>
</dbReference>
<feature type="domain" description="SAM-dependent MTase RsmB/NOP-type" evidence="7">
    <location>
        <begin position="130"/>
        <end position="433"/>
    </location>
</feature>
<dbReference type="InterPro" id="IPR049561">
    <property type="entry name" value="NSUN5_7_fdxn-like"/>
</dbReference>
<dbReference type="GO" id="GO:0003723">
    <property type="term" value="F:RNA binding"/>
    <property type="evidence" value="ECO:0007669"/>
    <property type="project" value="UniProtKB-UniRule"/>
</dbReference>
<evidence type="ECO:0000313" key="9">
    <source>
        <dbReference type="Proteomes" id="UP001634394"/>
    </source>
</evidence>
<dbReference type="InterPro" id="IPR023267">
    <property type="entry name" value="RCMT"/>
</dbReference>
<feature type="compositionally biased region" description="Basic and acidic residues" evidence="6">
    <location>
        <begin position="557"/>
        <end position="566"/>
    </location>
</feature>
<keyword evidence="2 5" id="KW-0808">Transferase</keyword>
<comment type="similarity">
    <text evidence="5">Belongs to the class I-like SAM-binding methyltransferase superfamily. RsmB/NOP family.</text>
</comment>
<feature type="compositionally biased region" description="Polar residues" evidence="6">
    <location>
        <begin position="610"/>
        <end position="620"/>
    </location>
</feature>
<keyword evidence="3 5" id="KW-0949">S-adenosyl-L-methionine</keyword>
<evidence type="ECO:0000256" key="1">
    <source>
        <dbReference type="ARBA" id="ARBA00022603"/>
    </source>
</evidence>
<dbReference type="EMBL" id="JBJQND010000011">
    <property type="protein sequence ID" value="KAL3861136.1"/>
    <property type="molecule type" value="Genomic_DNA"/>
</dbReference>
<organism evidence="8 9">
    <name type="scientific">Sinanodonta woodiana</name>
    <name type="common">Chinese pond mussel</name>
    <name type="synonym">Anodonta woodiana</name>
    <dbReference type="NCBI Taxonomy" id="1069815"/>
    <lineage>
        <taxon>Eukaryota</taxon>
        <taxon>Metazoa</taxon>
        <taxon>Spiralia</taxon>
        <taxon>Lophotrochozoa</taxon>
        <taxon>Mollusca</taxon>
        <taxon>Bivalvia</taxon>
        <taxon>Autobranchia</taxon>
        <taxon>Heteroconchia</taxon>
        <taxon>Palaeoheterodonta</taxon>
        <taxon>Unionida</taxon>
        <taxon>Unionoidea</taxon>
        <taxon>Unionidae</taxon>
        <taxon>Unioninae</taxon>
        <taxon>Sinanodonta</taxon>
    </lineage>
</organism>
<dbReference type="PRINTS" id="PR02008">
    <property type="entry name" value="RCMTFAMILY"/>
</dbReference>
<name>A0ABD3VIX5_SINWO</name>
<feature type="compositionally biased region" description="Polar residues" evidence="6">
    <location>
        <begin position="697"/>
        <end position="706"/>
    </location>
</feature>
<feature type="compositionally biased region" description="Basic and acidic residues" evidence="6">
    <location>
        <begin position="599"/>
        <end position="608"/>
    </location>
</feature>
<dbReference type="InterPro" id="IPR048889">
    <property type="entry name" value="NSUN5_RCM1_N"/>
</dbReference>
<keyword evidence="1 5" id="KW-0489">Methyltransferase</keyword>
<reference evidence="8 9" key="1">
    <citation type="submission" date="2024-11" db="EMBL/GenBank/DDBJ databases">
        <title>Chromosome-level genome assembly of the freshwater bivalve Anodonta woodiana.</title>
        <authorList>
            <person name="Chen X."/>
        </authorList>
    </citation>
    <scope>NUCLEOTIDE SEQUENCE [LARGE SCALE GENOMIC DNA]</scope>
    <source>
        <strain evidence="8">MN2024</strain>
        <tissue evidence="8">Gills</tissue>
    </source>
</reference>
<dbReference type="Proteomes" id="UP001634394">
    <property type="component" value="Unassembled WGS sequence"/>
</dbReference>
<dbReference type="SUPFAM" id="SSF53335">
    <property type="entry name" value="S-adenosyl-L-methionine-dependent methyltransferases"/>
    <property type="match status" value="1"/>
</dbReference>
<feature type="compositionally biased region" description="Polar residues" evidence="6">
    <location>
        <begin position="569"/>
        <end position="581"/>
    </location>
</feature>
<feature type="binding site" evidence="5">
    <location>
        <position position="311"/>
    </location>
    <ligand>
        <name>S-adenosyl-L-methionine</name>
        <dbReference type="ChEBI" id="CHEBI:59789"/>
    </ligand>
</feature>
<dbReference type="PROSITE" id="PS51686">
    <property type="entry name" value="SAM_MT_RSMB_NOP"/>
    <property type="match status" value="1"/>
</dbReference>
<dbReference type="GO" id="GO:0032259">
    <property type="term" value="P:methylation"/>
    <property type="evidence" value="ECO:0007669"/>
    <property type="project" value="UniProtKB-KW"/>
</dbReference>
<dbReference type="PANTHER" id="PTHR22807">
    <property type="entry name" value="NOP2 YEAST -RELATED NOL1/NOP2/FMU SUN DOMAIN-CONTAINING"/>
    <property type="match status" value="1"/>
</dbReference>
<evidence type="ECO:0000313" key="8">
    <source>
        <dbReference type="EMBL" id="KAL3861136.1"/>
    </source>
</evidence>
<keyword evidence="9" id="KW-1185">Reference proteome</keyword>
<feature type="compositionally biased region" description="Basic and acidic residues" evidence="6">
    <location>
        <begin position="666"/>
        <end position="682"/>
    </location>
</feature>
<feature type="binding site" evidence="5">
    <location>
        <position position="264"/>
    </location>
    <ligand>
        <name>S-adenosyl-L-methionine</name>
        <dbReference type="ChEBI" id="CHEBI:59789"/>
    </ligand>
</feature>
<feature type="region of interest" description="Disordered" evidence="6">
    <location>
        <begin position="666"/>
        <end position="728"/>
    </location>
</feature>
<feature type="compositionally biased region" description="Basic residues" evidence="6">
    <location>
        <begin position="710"/>
        <end position="721"/>
    </location>
</feature>
<feature type="region of interest" description="Disordered" evidence="6">
    <location>
        <begin position="507"/>
        <end position="626"/>
    </location>
</feature>
<proteinExistence type="inferred from homology"/>
<dbReference type="Pfam" id="PF01189">
    <property type="entry name" value="Methyltr_RsmB-F"/>
    <property type="match status" value="1"/>
</dbReference>
<evidence type="ECO:0000256" key="2">
    <source>
        <dbReference type="ARBA" id="ARBA00022679"/>
    </source>
</evidence>
<evidence type="ECO:0000256" key="4">
    <source>
        <dbReference type="ARBA" id="ARBA00022884"/>
    </source>
</evidence>
<dbReference type="InterPro" id="IPR029063">
    <property type="entry name" value="SAM-dependent_MTases_sf"/>
</dbReference>
<dbReference type="AlphaFoldDB" id="A0ABD3VIX5"/>
<dbReference type="GO" id="GO:0008168">
    <property type="term" value="F:methyltransferase activity"/>
    <property type="evidence" value="ECO:0007669"/>
    <property type="project" value="UniProtKB-KW"/>
</dbReference>
<feature type="binding site" evidence="5">
    <location>
        <begin position="240"/>
        <end position="246"/>
    </location>
    <ligand>
        <name>S-adenosyl-L-methionine</name>
        <dbReference type="ChEBI" id="CHEBI:59789"/>
    </ligand>
</feature>
<evidence type="ECO:0000256" key="6">
    <source>
        <dbReference type="SAM" id="MobiDB-lite"/>
    </source>
</evidence>
<protein>
    <recommendedName>
        <fullName evidence="7">SAM-dependent MTase RsmB/NOP-type domain-containing protein</fullName>
    </recommendedName>
</protein>
<evidence type="ECO:0000259" key="7">
    <source>
        <dbReference type="PROSITE" id="PS51686"/>
    </source>
</evidence>
<gene>
    <name evidence="8" type="ORF">ACJMK2_007205</name>
</gene>